<proteinExistence type="predicted"/>
<evidence type="ECO:0000313" key="2">
    <source>
        <dbReference type="Proteomes" id="UP000772434"/>
    </source>
</evidence>
<sequence length="100" mass="11133">MPSSQLATFKIPAIDCNELGTVSKYYPVLCLPFWYLSHHNLSSMETTLPDSAERNGRVASFRGALLHVSSMELIRKVRQTAIPHDHAKHICAYHKAGPAT</sequence>
<protein>
    <submittedName>
        <fullName evidence="1">Uncharacterized protein</fullName>
    </submittedName>
</protein>
<dbReference type="EMBL" id="JADNRY010000154">
    <property type="protein sequence ID" value="KAF9063106.1"/>
    <property type="molecule type" value="Genomic_DNA"/>
</dbReference>
<keyword evidence="2" id="KW-1185">Reference proteome</keyword>
<gene>
    <name evidence="1" type="ORF">BDP27DRAFT_1427224</name>
</gene>
<evidence type="ECO:0000313" key="1">
    <source>
        <dbReference type="EMBL" id="KAF9063106.1"/>
    </source>
</evidence>
<dbReference type="AlphaFoldDB" id="A0A9P5U1Q2"/>
<dbReference type="Proteomes" id="UP000772434">
    <property type="component" value="Unassembled WGS sequence"/>
</dbReference>
<comment type="caution">
    <text evidence="1">The sequence shown here is derived from an EMBL/GenBank/DDBJ whole genome shotgun (WGS) entry which is preliminary data.</text>
</comment>
<organism evidence="1 2">
    <name type="scientific">Rhodocollybia butyracea</name>
    <dbReference type="NCBI Taxonomy" id="206335"/>
    <lineage>
        <taxon>Eukaryota</taxon>
        <taxon>Fungi</taxon>
        <taxon>Dikarya</taxon>
        <taxon>Basidiomycota</taxon>
        <taxon>Agaricomycotina</taxon>
        <taxon>Agaricomycetes</taxon>
        <taxon>Agaricomycetidae</taxon>
        <taxon>Agaricales</taxon>
        <taxon>Marasmiineae</taxon>
        <taxon>Omphalotaceae</taxon>
        <taxon>Rhodocollybia</taxon>
    </lineage>
</organism>
<reference evidence="1" key="1">
    <citation type="submission" date="2020-11" db="EMBL/GenBank/DDBJ databases">
        <authorList>
            <consortium name="DOE Joint Genome Institute"/>
            <person name="Ahrendt S."/>
            <person name="Riley R."/>
            <person name="Andreopoulos W."/>
            <person name="Labutti K."/>
            <person name="Pangilinan J."/>
            <person name="Ruiz-Duenas F.J."/>
            <person name="Barrasa J.M."/>
            <person name="Sanchez-Garcia M."/>
            <person name="Camarero S."/>
            <person name="Miyauchi S."/>
            <person name="Serrano A."/>
            <person name="Linde D."/>
            <person name="Babiker R."/>
            <person name="Drula E."/>
            <person name="Ayuso-Fernandez I."/>
            <person name="Pacheco R."/>
            <person name="Padilla G."/>
            <person name="Ferreira P."/>
            <person name="Barriuso J."/>
            <person name="Kellner H."/>
            <person name="Castanera R."/>
            <person name="Alfaro M."/>
            <person name="Ramirez L."/>
            <person name="Pisabarro A.G."/>
            <person name="Kuo A."/>
            <person name="Tritt A."/>
            <person name="Lipzen A."/>
            <person name="He G."/>
            <person name="Yan M."/>
            <person name="Ng V."/>
            <person name="Cullen D."/>
            <person name="Martin F."/>
            <person name="Rosso M.-N."/>
            <person name="Henrissat B."/>
            <person name="Hibbett D."/>
            <person name="Martinez A.T."/>
            <person name="Grigoriev I.V."/>
        </authorList>
    </citation>
    <scope>NUCLEOTIDE SEQUENCE</scope>
    <source>
        <strain evidence="1">AH 40177</strain>
    </source>
</reference>
<name>A0A9P5U1Q2_9AGAR</name>
<accession>A0A9P5U1Q2</accession>